<dbReference type="AlphaFoldDB" id="A0A8H4RTR2"/>
<proteinExistence type="predicted"/>
<keyword evidence="3" id="KW-1185">Reference proteome</keyword>
<dbReference type="Pfam" id="PF13374">
    <property type="entry name" value="TPR_10"/>
    <property type="match status" value="1"/>
</dbReference>
<protein>
    <recommendedName>
        <fullName evidence="1">Heterokaryon incompatibility domain-containing protein</fullName>
    </recommendedName>
</protein>
<dbReference type="OrthoDB" id="674604at2759"/>
<evidence type="ECO:0000259" key="1">
    <source>
        <dbReference type="Pfam" id="PF06985"/>
    </source>
</evidence>
<dbReference type="Pfam" id="PF13424">
    <property type="entry name" value="TPR_12"/>
    <property type="match status" value="1"/>
</dbReference>
<evidence type="ECO:0000313" key="2">
    <source>
        <dbReference type="EMBL" id="KAF4634885.1"/>
    </source>
</evidence>
<dbReference type="Proteomes" id="UP000566819">
    <property type="component" value="Unassembled WGS sequence"/>
</dbReference>
<dbReference type="Gene3D" id="1.25.40.10">
    <property type="entry name" value="Tetratricopeptide repeat domain"/>
    <property type="match status" value="1"/>
</dbReference>
<dbReference type="SUPFAM" id="SSF52540">
    <property type="entry name" value="P-loop containing nucleoside triphosphate hydrolases"/>
    <property type="match status" value="1"/>
</dbReference>
<organism evidence="2 3">
    <name type="scientific">Cudoniella acicularis</name>
    <dbReference type="NCBI Taxonomy" id="354080"/>
    <lineage>
        <taxon>Eukaryota</taxon>
        <taxon>Fungi</taxon>
        <taxon>Dikarya</taxon>
        <taxon>Ascomycota</taxon>
        <taxon>Pezizomycotina</taxon>
        <taxon>Leotiomycetes</taxon>
        <taxon>Helotiales</taxon>
        <taxon>Tricladiaceae</taxon>
        <taxon>Cudoniella</taxon>
    </lineage>
</organism>
<sequence length="736" mass="84230">MCVTAHVIGHVIGSLGSGVDPEDPRDSGDPTGIVEPYLLDTHEIPYAIMRLLELKNDGELSLTKDLIDNIPPYAILSHTWGEDNEEATFQDLVQGVGKSKTGYRKIRFCKEQATRDSLQYVWVDTCCIDKSNNTELSEAINSMFRWYREAAKCYVYLSDISTHNSDKNDLFSGFTWESAFQKSRWFTRGWTLQELIAPVSVEFFSREGKHLGDKKSLEQQVHEITRIPISALQGSPLSHFSVSERISWAANRETMRKEDKAYSLMGIFDIHMPLIYGEGREKAFIRLRDEIDKRSRNFQLEKRVKSHQMIPFPRNEDVVIREEIFSELERKLPVSPRHQSAALWGLGGSGKTQIALEFAYRRYDQSSCSIFWVHAANYASFLQDYKTIAKSAELPDNLENEELMSAVRGWIESQSNWLLVLDNADALQHFEKEYASHHNGKSSNLYSLIPQGVAGTILWTSRDERIVSSLIGSNQGINVGSMDTLEAKELLVNLSNYFHLPSLKPQRINKGEGESDKDDESEADDGVLEAATRLKEFSFLRLRNTKNDLRSYEMHKLVQEATRYGLGKKEDERLKFSKKALEIMLKIFPSSDYITWGQCEKFLPHALVISDWPELLEEKMRISELLSKVSGYLFDQGRWREKEPVDLKALKMRREALGERHPDTITSLADLATTYYQQGRLAEAERIGIEVLKLQKEALGERHPSTIILMANLASTYHQQGRLTEAEKIKLKVLQL</sequence>
<dbReference type="InterPro" id="IPR010730">
    <property type="entry name" value="HET"/>
</dbReference>
<dbReference type="Gene3D" id="3.40.50.300">
    <property type="entry name" value="P-loop containing nucleotide triphosphate hydrolases"/>
    <property type="match status" value="1"/>
</dbReference>
<accession>A0A8H4RTR2</accession>
<comment type="caution">
    <text evidence="2">The sequence shown here is derived from an EMBL/GenBank/DDBJ whole genome shotgun (WGS) entry which is preliminary data.</text>
</comment>
<dbReference type="SUPFAM" id="SSF48452">
    <property type="entry name" value="TPR-like"/>
    <property type="match status" value="1"/>
</dbReference>
<feature type="domain" description="Heterokaryon incompatibility" evidence="1">
    <location>
        <begin position="73"/>
        <end position="164"/>
    </location>
</feature>
<gene>
    <name evidence="2" type="ORF">G7Y89_g3214</name>
</gene>
<dbReference type="InterPro" id="IPR011990">
    <property type="entry name" value="TPR-like_helical_dom_sf"/>
</dbReference>
<dbReference type="InterPro" id="IPR027417">
    <property type="entry name" value="P-loop_NTPase"/>
</dbReference>
<name>A0A8H4RTR2_9HELO</name>
<dbReference type="EMBL" id="JAAMPI010000153">
    <property type="protein sequence ID" value="KAF4634885.1"/>
    <property type="molecule type" value="Genomic_DNA"/>
</dbReference>
<evidence type="ECO:0000313" key="3">
    <source>
        <dbReference type="Proteomes" id="UP000566819"/>
    </source>
</evidence>
<reference evidence="2 3" key="1">
    <citation type="submission" date="2020-03" db="EMBL/GenBank/DDBJ databases">
        <title>Draft Genome Sequence of Cudoniella acicularis.</title>
        <authorList>
            <person name="Buettner E."/>
            <person name="Kellner H."/>
        </authorList>
    </citation>
    <scope>NUCLEOTIDE SEQUENCE [LARGE SCALE GENOMIC DNA]</scope>
    <source>
        <strain evidence="2 3">DSM 108380</strain>
    </source>
</reference>
<dbReference type="PANTHER" id="PTHR10622">
    <property type="entry name" value="HET DOMAIN-CONTAINING PROTEIN"/>
    <property type="match status" value="1"/>
</dbReference>
<dbReference type="Pfam" id="PF06985">
    <property type="entry name" value="HET"/>
    <property type="match status" value="1"/>
</dbReference>
<dbReference type="PANTHER" id="PTHR10622:SF11">
    <property type="entry name" value="HET-DOMAIN-CONTAINING PROTEIN"/>
    <property type="match status" value="1"/>
</dbReference>